<reference evidence="4" key="1">
    <citation type="submission" date="2023-05" db="EMBL/GenBank/DDBJ databases">
        <title>Comparative genomics of Bacillaceae isolates and their secondary metabolite potential.</title>
        <authorList>
            <person name="Song L."/>
            <person name="Nielsen L.J."/>
            <person name="Mohite O."/>
            <person name="Xu X."/>
            <person name="Weber T."/>
            <person name="Kovacs A.T."/>
        </authorList>
    </citation>
    <scope>NUCLEOTIDE SEQUENCE</scope>
    <source>
        <strain evidence="4">XLM17</strain>
    </source>
</reference>
<organism evidence="4 5">
    <name type="scientific">Neobacillus novalis</name>
    <dbReference type="NCBI Taxonomy" id="220687"/>
    <lineage>
        <taxon>Bacteria</taxon>
        <taxon>Bacillati</taxon>
        <taxon>Bacillota</taxon>
        <taxon>Bacilli</taxon>
        <taxon>Bacillales</taxon>
        <taxon>Bacillaceae</taxon>
        <taxon>Neobacillus</taxon>
    </lineage>
</organism>
<dbReference type="CDD" id="cd06464">
    <property type="entry name" value="ACD_sHsps-like"/>
    <property type="match status" value="1"/>
</dbReference>
<gene>
    <name evidence="4" type="ORF">QNH39_16470</name>
</gene>
<dbReference type="InterPro" id="IPR008978">
    <property type="entry name" value="HSP20-like_chaperone"/>
</dbReference>
<dbReference type="InterPro" id="IPR002068">
    <property type="entry name" value="A-crystallin/Hsp20_dom"/>
</dbReference>
<dbReference type="RefSeq" id="WP_066088751.1">
    <property type="nucleotide sequence ID" value="NZ_CP126114.1"/>
</dbReference>
<dbReference type="Gene3D" id="2.60.40.790">
    <property type="match status" value="1"/>
</dbReference>
<evidence type="ECO:0000313" key="5">
    <source>
        <dbReference type="Proteomes" id="UP001178288"/>
    </source>
</evidence>
<protein>
    <submittedName>
        <fullName evidence="4">Hsp20/alpha crystallin family protein</fullName>
    </submittedName>
</protein>
<accession>A0AA95S9H3</accession>
<dbReference type="SUPFAM" id="SSF49764">
    <property type="entry name" value="HSP20-like chaperones"/>
    <property type="match status" value="1"/>
</dbReference>
<keyword evidence="5" id="KW-1185">Reference proteome</keyword>
<feature type="domain" description="SHSP" evidence="3">
    <location>
        <begin position="54"/>
        <end position="162"/>
    </location>
</feature>
<comment type="similarity">
    <text evidence="1 2">Belongs to the small heat shock protein (HSP20) family.</text>
</comment>
<evidence type="ECO:0000313" key="4">
    <source>
        <dbReference type="EMBL" id="WHY84254.1"/>
    </source>
</evidence>
<dbReference type="EMBL" id="CP126114">
    <property type="protein sequence ID" value="WHY84254.1"/>
    <property type="molecule type" value="Genomic_DNA"/>
</dbReference>
<dbReference type="InterPro" id="IPR031107">
    <property type="entry name" value="Small_HSP"/>
</dbReference>
<dbReference type="PROSITE" id="PS01031">
    <property type="entry name" value="SHSP"/>
    <property type="match status" value="1"/>
</dbReference>
<evidence type="ECO:0000256" key="2">
    <source>
        <dbReference type="RuleBase" id="RU003616"/>
    </source>
</evidence>
<proteinExistence type="inferred from homology"/>
<evidence type="ECO:0000256" key="1">
    <source>
        <dbReference type="PROSITE-ProRule" id="PRU00285"/>
    </source>
</evidence>
<evidence type="ECO:0000259" key="3">
    <source>
        <dbReference type="PROSITE" id="PS01031"/>
    </source>
</evidence>
<dbReference type="Pfam" id="PF00011">
    <property type="entry name" value="HSP20"/>
    <property type="match status" value="1"/>
</dbReference>
<dbReference type="AlphaFoldDB" id="A0AA95S9H3"/>
<dbReference type="PANTHER" id="PTHR11527">
    <property type="entry name" value="HEAT-SHOCK PROTEIN 20 FAMILY MEMBER"/>
    <property type="match status" value="1"/>
</dbReference>
<name>A0AA95S9H3_9BACI</name>
<dbReference type="Proteomes" id="UP001178288">
    <property type="component" value="Chromosome"/>
</dbReference>
<sequence length="162" mass="18901">MDMEKLKQWMDVAKNMHGGDFWSNIFDQEFTKQFMNDQQFKTPFSSGDGQSIREEKNSRTFPIIDVLESEHEVMVIVELPGVKKENIELGLNGDILTIKGKALPIHPQFKVTYSERFYGEFQRQIKIPDTVRPNQLNAKFWNGLLFVSYQRTIEKGEIIPID</sequence>
<dbReference type="KEGG" id="nnv:QNH39_16470"/>